<dbReference type="GO" id="GO:0004156">
    <property type="term" value="F:dihydropteroate synthase activity"/>
    <property type="evidence" value="ECO:0007669"/>
    <property type="project" value="UniProtKB-EC"/>
</dbReference>
<comment type="cofactor">
    <cofactor evidence="2">
        <name>Mg(2+)</name>
        <dbReference type="ChEBI" id="CHEBI:18420"/>
    </cofactor>
</comment>
<evidence type="ECO:0000256" key="9">
    <source>
        <dbReference type="ARBA" id="ARBA00022842"/>
    </source>
</evidence>
<dbReference type="PROSITE" id="PS00792">
    <property type="entry name" value="DHPS_1"/>
    <property type="match status" value="1"/>
</dbReference>
<dbReference type="Proteomes" id="UP000266273">
    <property type="component" value="Unassembled WGS sequence"/>
</dbReference>
<evidence type="ECO:0000313" key="13">
    <source>
        <dbReference type="EMBL" id="RIA56028.1"/>
    </source>
</evidence>
<evidence type="ECO:0000256" key="10">
    <source>
        <dbReference type="ARBA" id="ARBA00022909"/>
    </source>
</evidence>
<dbReference type="NCBIfam" id="TIGR01496">
    <property type="entry name" value="DHPS"/>
    <property type="match status" value="1"/>
</dbReference>
<evidence type="ECO:0000256" key="1">
    <source>
        <dbReference type="ARBA" id="ARBA00000012"/>
    </source>
</evidence>
<comment type="caution">
    <text evidence="13">The sequence shown here is derived from an EMBL/GenBank/DDBJ whole genome shotgun (WGS) entry which is preliminary data.</text>
</comment>
<keyword evidence="9" id="KW-0460">Magnesium</keyword>
<evidence type="ECO:0000256" key="5">
    <source>
        <dbReference type="ARBA" id="ARBA00012458"/>
    </source>
</evidence>
<keyword evidence="14" id="KW-1185">Reference proteome</keyword>
<evidence type="ECO:0000256" key="7">
    <source>
        <dbReference type="ARBA" id="ARBA00022679"/>
    </source>
</evidence>
<dbReference type="GO" id="GO:0046654">
    <property type="term" value="P:tetrahydrofolate biosynthetic process"/>
    <property type="evidence" value="ECO:0007669"/>
    <property type="project" value="TreeGrafter"/>
</dbReference>
<evidence type="ECO:0000256" key="2">
    <source>
        <dbReference type="ARBA" id="ARBA00001946"/>
    </source>
</evidence>
<dbReference type="GO" id="GO:0046656">
    <property type="term" value="P:folic acid biosynthetic process"/>
    <property type="evidence" value="ECO:0007669"/>
    <property type="project" value="UniProtKB-KW"/>
</dbReference>
<dbReference type="SUPFAM" id="SSF51717">
    <property type="entry name" value="Dihydropteroate synthetase-like"/>
    <property type="match status" value="1"/>
</dbReference>
<keyword evidence="8" id="KW-0479">Metal-binding</keyword>
<evidence type="ECO:0000259" key="12">
    <source>
        <dbReference type="PROSITE" id="PS50972"/>
    </source>
</evidence>
<dbReference type="PANTHER" id="PTHR20941:SF1">
    <property type="entry name" value="FOLIC ACID SYNTHESIS PROTEIN FOL1"/>
    <property type="match status" value="1"/>
</dbReference>
<keyword evidence="10" id="KW-0289">Folate biosynthesis</keyword>
<proteinExistence type="inferred from homology"/>
<comment type="similarity">
    <text evidence="4">Belongs to the DHPS family.</text>
</comment>
<dbReference type="PROSITE" id="PS50972">
    <property type="entry name" value="PTERIN_BINDING"/>
    <property type="match status" value="1"/>
</dbReference>
<reference evidence="13 14" key="1">
    <citation type="submission" date="2018-08" db="EMBL/GenBank/DDBJ databases">
        <title>Genomic Encyclopedia of Archaeal and Bacterial Type Strains, Phase II (KMG-II): from individual species to whole genera.</title>
        <authorList>
            <person name="Goeker M."/>
        </authorList>
    </citation>
    <scope>NUCLEOTIDE SEQUENCE [LARGE SCALE GENOMIC DNA]</scope>
    <source>
        <strain evidence="13 14">DSM 5002</strain>
    </source>
</reference>
<dbReference type="CDD" id="cd00739">
    <property type="entry name" value="DHPS"/>
    <property type="match status" value="1"/>
</dbReference>
<name>A0A397Q4Q7_9HYPH</name>
<comment type="pathway">
    <text evidence="3">Cofactor biosynthesis; tetrahydrofolate biosynthesis; 7,8-dihydrofolate from 2-amino-4-hydroxy-6-hydroxymethyl-7,8-dihydropteridine diphosphate and 4-aminobenzoate: step 1/2.</text>
</comment>
<dbReference type="Pfam" id="PF00809">
    <property type="entry name" value="Pterin_bind"/>
    <property type="match status" value="1"/>
</dbReference>
<accession>A0A397Q4Q7</accession>
<dbReference type="EMBL" id="QXDF01000001">
    <property type="protein sequence ID" value="RIA56028.1"/>
    <property type="molecule type" value="Genomic_DNA"/>
</dbReference>
<comment type="catalytic activity">
    <reaction evidence="1">
        <text>(7,8-dihydropterin-6-yl)methyl diphosphate + 4-aminobenzoate = 7,8-dihydropteroate + diphosphate</text>
        <dbReference type="Rhea" id="RHEA:19949"/>
        <dbReference type="ChEBI" id="CHEBI:17836"/>
        <dbReference type="ChEBI" id="CHEBI:17839"/>
        <dbReference type="ChEBI" id="CHEBI:33019"/>
        <dbReference type="ChEBI" id="CHEBI:72950"/>
        <dbReference type="EC" id="2.5.1.15"/>
    </reaction>
</comment>
<organism evidence="13 14">
    <name type="scientific">Dichotomicrobium thermohalophilum</name>
    <dbReference type="NCBI Taxonomy" id="933063"/>
    <lineage>
        <taxon>Bacteria</taxon>
        <taxon>Pseudomonadati</taxon>
        <taxon>Pseudomonadota</taxon>
        <taxon>Alphaproteobacteria</taxon>
        <taxon>Hyphomicrobiales</taxon>
        <taxon>Hyphomicrobiaceae</taxon>
        <taxon>Dichotomicrobium</taxon>
    </lineage>
</organism>
<feature type="domain" description="Pterin-binding" evidence="12">
    <location>
        <begin position="90"/>
        <end position="343"/>
    </location>
</feature>
<protein>
    <recommendedName>
        <fullName evidence="6">Dihydropteroate synthase</fullName>
        <ecNumber evidence="5">2.5.1.15</ecNumber>
    </recommendedName>
    <alternativeName>
        <fullName evidence="11">Dihydropteroate pyrophosphorylase</fullName>
    </alternativeName>
</protein>
<evidence type="ECO:0000256" key="6">
    <source>
        <dbReference type="ARBA" id="ARBA00016919"/>
    </source>
</evidence>
<dbReference type="PANTHER" id="PTHR20941">
    <property type="entry name" value="FOLATE SYNTHESIS PROTEINS"/>
    <property type="match status" value="1"/>
</dbReference>
<dbReference type="EC" id="2.5.1.15" evidence="5"/>
<evidence type="ECO:0000256" key="8">
    <source>
        <dbReference type="ARBA" id="ARBA00022723"/>
    </source>
</evidence>
<evidence type="ECO:0000256" key="4">
    <source>
        <dbReference type="ARBA" id="ARBA00009503"/>
    </source>
</evidence>
<gene>
    <name evidence="13" type="ORF">BXY53_1119</name>
</gene>
<keyword evidence="7" id="KW-0808">Transferase</keyword>
<dbReference type="InterPro" id="IPR045031">
    <property type="entry name" value="DHP_synth-like"/>
</dbReference>
<evidence type="ECO:0000256" key="11">
    <source>
        <dbReference type="ARBA" id="ARBA00030193"/>
    </source>
</evidence>
<dbReference type="RefSeq" id="WP_210209152.1">
    <property type="nucleotide sequence ID" value="NZ_QXDF01000001.1"/>
</dbReference>
<dbReference type="InterPro" id="IPR011005">
    <property type="entry name" value="Dihydropteroate_synth-like_sf"/>
</dbReference>
<dbReference type="InterPro" id="IPR000489">
    <property type="entry name" value="Pterin-binding_dom"/>
</dbReference>
<evidence type="ECO:0000256" key="3">
    <source>
        <dbReference type="ARBA" id="ARBA00004763"/>
    </source>
</evidence>
<dbReference type="GO" id="GO:0005829">
    <property type="term" value="C:cytosol"/>
    <property type="evidence" value="ECO:0007669"/>
    <property type="project" value="TreeGrafter"/>
</dbReference>
<sequence length="359" mass="37424">MADGLYIKPLGIIFGDHARQATEAGLALPLAGGPAAFGAAELIEGTPGQSKSVIARAATLKAMEEPAIAERLEVLSAPRPALAGVAMDAPRLMGIVNITPDSFSDGGDFAEPETALAQARRLAEEGADFVDIGGESTRPGSDPVSLEDERARVMPVLEGLSGLPAPISIDTRKAAMMTEAAAKGAKVINDVSGLTHDPDALSAAAQTGLPVILMHALGDPKTMQDDPRYDDVLLEVYDFLAARIDAAIAAGIPKERIAVDPGIGFGKTLQHNLTLLNGLSLFHGLGVPVLVGASRKRFIGTLNDEREPKKRVPGSIAAAITAASQGVQILRVHDVRETRQALRVWLSAAHGAPFDALNT</sequence>
<dbReference type="GO" id="GO:0046872">
    <property type="term" value="F:metal ion binding"/>
    <property type="evidence" value="ECO:0007669"/>
    <property type="project" value="UniProtKB-KW"/>
</dbReference>
<dbReference type="FunFam" id="3.20.20.20:FF:000006">
    <property type="entry name" value="Dihydropteroate synthase"/>
    <property type="match status" value="1"/>
</dbReference>
<dbReference type="Gene3D" id="3.20.20.20">
    <property type="entry name" value="Dihydropteroate synthase-like"/>
    <property type="match status" value="1"/>
</dbReference>
<evidence type="ECO:0000313" key="14">
    <source>
        <dbReference type="Proteomes" id="UP000266273"/>
    </source>
</evidence>
<dbReference type="AlphaFoldDB" id="A0A397Q4Q7"/>
<dbReference type="InterPro" id="IPR006390">
    <property type="entry name" value="DHP_synth_dom"/>
</dbReference>